<reference evidence="11" key="1">
    <citation type="journal article" date="2019" name="Int. J. Syst. Evol. Microbiol.">
        <title>The Global Catalogue of Microorganisms (GCM) 10K type strain sequencing project: providing services to taxonomists for standard genome sequencing and annotation.</title>
        <authorList>
            <consortium name="The Broad Institute Genomics Platform"/>
            <consortium name="The Broad Institute Genome Sequencing Center for Infectious Disease"/>
            <person name="Wu L."/>
            <person name="Ma J."/>
        </authorList>
    </citation>
    <scope>NUCLEOTIDE SEQUENCE [LARGE SCALE GENOMIC DNA]</scope>
    <source>
        <strain evidence="11">CCM 8903</strain>
    </source>
</reference>
<gene>
    <name evidence="10" type="ORF">ACFQ5J_13135</name>
</gene>
<evidence type="ECO:0000256" key="1">
    <source>
        <dbReference type="ARBA" id="ARBA00006500"/>
    </source>
</evidence>
<comment type="caution">
    <text evidence="10">The sequence shown here is derived from an EMBL/GenBank/DDBJ whole genome shotgun (WGS) entry which is preliminary data.</text>
</comment>
<dbReference type="PANTHER" id="PTHR31727">
    <property type="entry name" value="OLEOYL-ACYL CARRIER PROTEIN THIOESTERASE 1, CHLOROPLASTIC"/>
    <property type="match status" value="1"/>
</dbReference>
<evidence type="ECO:0000256" key="6">
    <source>
        <dbReference type="ARBA" id="ARBA00023098"/>
    </source>
</evidence>
<name>A0ABW4ECN7_9LACO</name>
<dbReference type="InterPro" id="IPR002864">
    <property type="entry name" value="Acyl-ACP_thioesterase_NHD"/>
</dbReference>
<keyword evidence="3" id="KW-0378">Hydrolase</keyword>
<feature type="domain" description="Acyl-ACP thioesterase-like C-terminal" evidence="9">
    <location>
        <begin position="152"/>
        <end position="238"/>
    </location>
</feature>
<dbReference type="RefSeq" id="WP_125752326.1">
    <property type="nucleotide sequence ID" value="NZ_JBHTON010000054.1"/>
</dbReference>
<evidence type="ECO:0000256" key="2">
    <source>
        <dbReference type="ARBA" id="ARBA00022516"/>
    </source>
</evidence>
<keyword evidence="7" id="KW-0275">Fatty acid biosynthesis</keyword>
<keyword evidence="6" id="KW-0443">Lipid metabolism</keyword>
<dbReference type="InterPro" id="IPR045023">
    <property type="entry name" value="FATA/B"/>
</dbReference>
<evidence type="ECO:0000259" key="9">
    <source>
        <dbReference type="Pfam" id="PF20791"/>
    </source>
</evidence>
<dbReference type="EMBL" id="JBHTON010000054">
    <property type="protein sequence ID" value="MFD1486171.1"/>
    <property type="molecule type" value="Genomic_DNA"/>
</dbReference>
<dbReference type="Gene3D" id="3.10.129.10">
    <property type="entry name" value="Hotdog Thioesterase"/>
    <property type="match status" value="1"/>
</dbReference>
<evidence type="ECO:0000313" key="11">
    <source>
        <dbReference type="Proteomes" id="UP001597252"/>
    </source>
</evidence>
<dbReference type="Pfam" id="PF01643">
    <property type="entry name" value="Acyl-ACP_TE"/>
    <property type="match status" value="1"/>
</dbReference>
<keyword evidence="11" id="KW-1185">Reference proteome</keyword>
<protein>
    <submittedName>
        <fullName evidence="10">Acyl-[acyl-carrier-protein] thioesterase</fullName>
    </submittedName>
</protein>
<proteinExistence type="inferred from homology"/>
<comment type="similarity">
    <text evidence="1">Belongs to the acyl-ACP thioesterase family.</text>
</comment>
<dbReference type="InterPro" id="IPR049427">
    <property type="entry name" value="Acyl-ACP_TE_C"/>
</dbReference>
<evidence type="ECO:0000313" key="10">
    <source>
        <dbReference type="EMBL" id="MFD1486171.1"/>
    </source>
</evidence>
<evidence type="ECO:0000256" key="5">
    <source>
        <dbReference type="ARBA" id="ARBA00022946"/>
    </source>
</evidence>
<dbReference type="InterPro" id="IPR029069">
    <property type="entry name" value="HotDog_dom_sf"/>
</dbReference>
<keyword evidence="2" id="KW-0444">Lipid biosynthesis</keyword>
<keyword evidence="5" id="KW-0809">Transit peptide</keyword>
<evidence type="ECO:0000259" key="8">
    <source>
        <dbReference type="Pfam" id="PF01643"/>
    </source>
</evidence>
<sequence>MIYEEPYTIPFFLGTQKGNVNLAMLVNAMLMGSEHQLDQAEAGMEALLAHGLGWVITQYELTIEKMPPVESRVLLGTQARSYNKLMTYRDYWLATPAGQRLATMRGAWVMMDLTTRKLAPILPEFPEKVGAQFDTHVQRFKRLPKLTKIDVDVPYRVRYFDIDGNGHVNNVHYFEWMEDSLGAAFLQSHELATVRIKYAREVTYGSTPHAQAQIDGLTTRHQIVTAGQINAEAEFTWRVR</sequence>
<organism evidence="10 11">
    <name type="scientific">Lacticaseibacillus baoqingensis</name>
    <dbReference type="NCBI Taxonomy" id="2486013"/>
    <lineage>
        <taxon>Bacteria</taxon>
        <taxon>Bacillati</taxon>
        <taxon>Bacillota</taxon>
        <taxon>Bacilli</taxon>
        <taxon>Lactobacillales</taxon>
        <taxon>Lactobacillaceae</taxon>
        <taxon>Lacticaseibacillus</taxon>
    </lineage>
</organism>
<evidence type="ECO:0000256" key="4">
    <source>
        <dbReference type="ARBA" id="ARBA00022832"/>
    </source>
</evidence>
<dbReference type="Pfam" id="PF20791">
    <property type="entry name" value="Acyl-ACP_TE_C"/>
    <property type="match status" value="1"/>
</dbReference>
<dbReference type="CDD" id="cd00586">
    <property type="entry name" value="4HBT"/>
    <property type="match status" value="2"/>
</dbReference>
<dbReference type="Proteomes" id="UP001597252">
    <property type="component" value="Unassembled WGS sequence"/>
</dbReference>
<keyword evidence="4" id="KW-0276">Fatty acid metabolism</keyword>
<feature type="domain" description="Acyl-ACP thioesterase N-terminal hotdog" evidence="8">
    <location>
        <begin position="3"/>
        <end position="126"/>
    </location>
</feature>
<dbReference type="PANTHER" id="PTHR31727:SF6">
    <property type="entry name" value="OLEOYL-ACYL CARRIER PROTEIN THIOESTERASE 1, CHLOROPLASTIC"/>
    <property type="match status" value="1"/>
</dbReference>
<accession>A0ABW4ECN7</accession>
<dbReference type="SUPFAM" id="SSF54637">
    <property type="entry name" value="Thioesterase/thiol ester dehydrase-isomerase"/>
    <property type="match status" value="2"/>
</dbReference>
<evidence type="ECO:0000256" key="3">
    <source>
        <dbReference type="ARBA" id="ARBA00022801"/>
    </source>
</evidence>
<evidence type="ECO:0000256" key="7">
    <source>
        <dbReference type="ARBA" id="ARBA00023160"/>
    </source>
</evidence>